<evidence type="ECO:0000313" key="3">
    <source>
        <dbReference type="Proteomes" id="UP000838878"/>
    </source>
</evidence>
<dbReference type="AlphaFoldDB" id="A0A8J9VP34"/>
<dbReference type="Proteomes" id="UP000838878">
    <property type="component" value="Chromosome 5"/>
</dbReference>
<reference evidence="2" key="1">
    <citation type="submission" date="2021-12" db="EMBL/GenBank/DDBJ databases">
        <authorList>
            <person name="Martin H S."/>
        </authorList>
    </citation>
    <scope>NUCLEOTIDE SEQUENCE</scope>
</reference>
<feature type="non-terminal residue" evidence="2">
    <location>
        <position position="95"/>
    </location>
</feature>
<evidence type="ECO:0000256" key="1">
    <source>
        <dbReference type="SAM" id="MobiDB-lite"/>
    </source>
</evidence>
<evidence type="ECO:0000313" key="2">
    <source>
        <dbReference type="EMBL" id="CAH0726278.1"/>
    </source>
</evidence>
<gene>
    <name evidence="2" type="ORF">BINO364_LOCUS11757</name>
</gene>
<name>A0A8J9VP34_9NEOP</name>
<dbReference type="EMBL" id="OV170225">
    <property type="protein sequence ID" value="CAH0726278.1"/>
    <property type="molecule type" value="Genomic_DNA"/>
</dbReference>
<keyword evidence="3" id="KW-1185">Reference proteome</keyword>
<protein>
    <submittedName>
        <fullName evidence="2">Uncharacterized protein</fullName>
    </submittedName>
</protein>
<organism evidence="2 3">
    <name type="scientific">Brenthis ino</name>
    <name type="common">lesser marbled fritillary</name>
    <dbReference type="NCBI Taxonomy" id="405034"/>
    <lineage>
        <taxon>Eukaryota</taxon>
        <taxon>Metazoa</taxon>
        <taxon>Ecdysozoa</taxon>
        <taxon>Arthropoda</taxon>
        <taxon>Hexapoda</taxon>
        <taxon>Insecta</taxon>
        <taxon>Pterygota</taxon>
        <taxon>Neoptera</taxon>
        <taxon>Endopterygota</taxon>
        <taxon>Lepidoptera</taxon>
        <taxon>Glossata</taxon>
        <taxon>Ditrysia</taxon>
        <taxon>Papilionoidea</taxon>
        <taxon>Nymphalidae</taxon>
        <taxon>Heliconiinae</taxon>
        <taxon>Argynnini</taxon>
        <taxon>Brenthis</taxon>
    </lineage>
</organism>
<proteinExistence type="predicted"/>
<accession>A0A8J9VP34</accession>
<feature type="region of interest" description="Disordered" evidence="1">
    <location>
        <begin position="66"/>
        <end position="95"/>
    </location>
</feature>
<sequence length="95" mass="10653">MSGKKHVPQAHATNATGCAPYIARRSCRGFKGRPDKHHISSVALACTRWTQTRMKKTANNQLWLVRPEPPMETRSSMEQTDIAMGPLNKEAYSTQ</sequence>